<gene>
    <name evidence="2" type="ORF">FD07_GL000900</name>
</gene>
<dbReference type="Proteomes" id="UP000051176">
    <property type="component" value="Unassembled WGS sequence"/>
</dbReference>
<dbReference type="OrthoDB" id="7870017at2"/>
<keyword evidence="1" id="KW-0812">Transmembrane</keyword>
<sequence length="115" mass="13162">MNAVNTWNSTQHFWLIILGFIVAFIPRFFPLMLFTKRAIPEWFNEWMKFVPVSLFTALVVKDIFIDSASYALLLDKYSEMLAAVVVIIVAYRTRSMAISVVVGLIGVFVLSMFMA</sequence>
<dbReference type="InterPro" id="IPR008407">
    <property type="entry name" value="Brnchd-chn_aa_trnsp_AzlD"/>
</dbReference>
<keyword evidence="1" id="KW-0472">Membrane</keyword>
<dbReference type="EMBL" id="AZCZ01000023">
    <property type="protein sequence ID" value="KRK36340.1"/>
    <property type="molecule type" value="Genomic_DNA"/>
</dbReference>
<organism evidence="2 3">
    <name type="scientific">Levilactobacillus parabrevis ATCC 53295</name>
    <dbReference type="NCBI Taxonomy" id="1267003"/>
    <lineage>
        <taxon>Bacteria</taxon>
        <taxon>Bacillati</taxon>
        <taxon>Bacillota</taxon>
        <taxon>Bacilli</taxon>
        <taxon>Lactobacillales</taxon>
        <taxon>Lactobacillaceae</taxon>
        <taxon>Levilactobacillus</taxon>
    </lineage>
</organism>
<dbReference type="Pfam" id="PF05437">
    <property type="entry name" value="AzlD"/>
    <property type="match status" value="1"/>
</dbReference>
<reference evidence="2 3" key="1">
    <citation type="journal article" date="2015" name="Genome Announc.">
        <title>Expanding the biotechnology potential of lactobacilli through comparative genomics of 213 strains and associated genera.</title>
        <authorList>
            <person name="Sun Z."/>
            <person name="Harris H.M."/>
            <person name="McCann A."/>
            <person name="Guo C."/>
            <person name="Argimon S."/>
            <person name="Zhang W."/>
            <person name="Yang X."/>
            <person name="Jeffery I.B."/>
            <person name="Cooney J.C."/>
            <person name="Kagawa T.F."/>
            <person name="Liu W."/>
            <person name="Song Y."/>
            <person name="Salvetti E."/>
            <person name="Wrobel A."/>
            <person name="Rasinkangas P."/>
            <person name="Parkhill J."/>
            <person name="Rea M.C."/>
            <person name="O'Sullivan O."/>
            <person name="Ritari J."/>
            <person name="Douillard F.P."/>
            <person name="Paul Ross R."/>
            <person name="Yang R."/>
            <person name="Briner A.E."/>
            <person name="Felis G.E."/>
            <person name="de Vos W.M."/>
            <person name="Barrangou R."/>
            <person name="Klaenhammer T.R."/>
            <person name="Caufield P.W."/>
            <person name="Cui Y."/>
            <person name="Zhang H."/>
            <person name="O'Toole P.W."/>
        </authorList>
    </citation>
    <scope>NUCLEOTIDE SEQUENCE [LARGE SCALE GENOMIC DNA]</scope>
    <source>
        <strain evidence="2 3">ATCC 53295</strain>
    </source>
</reference>
<feature type="transmembrane region" description="Helical" evidence="1">
    <location>
        <begin position="96"/>
        <end position="114"/>
    </location>
</feature>
<dbReference type="PATRIC" id="fig|1267003.4.peg.960"/>
<feature type="transmembrane region" description="Helical" evidence="1">
    <location>
        <begin position="12"/>
        <end position="34"/>
    </location>
</feature>
<keyword evidence="1" id="KW-1133">Transmembrane helix</keyword>
<dbReference type="RefSeq" id="WP_020089655.1">
    <property type="nucleotide sequence ID" value="NZ_AZCZ01000023.1"/>
</dbReference>
<evidence type="ECO:0000313" key="2">
    <source>
        <dbReference type="EMBL" id="KRK36340.1"/>
    </source>
</evidence>
<keyword evidence="3" id="KW-1185">Reference proteome</keyword>
<evidence type="ECO:0008006" key="4">
    <source>
        <dbReference type="Google" id="ProtNLM"/>
    </source>
</evidence>
<evidence type="ECO:0000256" key="1">
    <source>
        <dbReference type="SAM" id="Phobius"/>
    </source>
</evidence>
<accession>A0A0R1GXZ0</accession>
<protein>
    <recommendedName>
        <fullName evidence="4">Branched-chain amino acid transporter</fullName>
    </recommendedName>
</protein>
<comment type="caution">
    <text evidence="2">The sequence shown here is derived from an EMBL/GenBank/DDBJ whole genome shotgun (WGS) entry which is preliminary data.</text>
</comment>
<feature type="transmembrane region" description="Helical" evidence="1">
    <location>
        <begin position="46"/>
        <end position="64"/>
    </location>
</feature>
<proteinExistence type="predicted"/>
<dbReference type="AlphaFoldDB" id="A0A0R1GXZ0"/>
<dbReference type="STRING" id="357278.IV61_GL000965"/>
<dbReference type="eggNOG" id="COG4392">
    <property type="taxonomic scope" value="Bacteria"/>
</dbReference>
<evidence type="ECO:0000313" key="3">
    <source>
        <dbReference type="Proteomes" id="UP000051176"/>
    </source>
</evidence>
<name>A0A0R1GXZ0_9LACO</name>